<name>A0AB39Y0M4_9ACTN</name>
<dbReference type="InterPro" id="IPR029063">
    <property type="entry name" value="SAM-dependent_MTases_sf"/>
</dbReference>
<sequence>MTEQNLENFSLEHLNLEAVYQGYKGDAPVGILAPWDIADAQPAVIAAEDAGQVSGDVIDVGCGLGDNAIFLASRGYRVTGIDGAPTAIQEAKKRARAKGLDVDFAVADATSLDGYENRFDTVIDSGLYHCLTEDNQRRYMDALYRATKPGARLHLLCFAEELPAVFPVAQRVSEKNLREIVGKQWNITVLRPVLYQTSLTPESIRQLISLAASETEDVSESLARFDPALASNPIDSVELDDQGRIKAPVWQLAAERIG</sequence>
<dbReference type="PANTHER" id="PTHR43464:SF19">
    <property type="entry name" value="UBIQUINONE BIOSYNTHESIS O-METHYLTRANSFERASE, MITOCHONDRIAL"/>
    <property type="match status" value="1"/>
</dbReference>
<organism evidence="5">
    <name type="scientific">Streptomyces sp. R33</name>
    <dbReference type="NCBI Taxonomy" id="3238629"/>
    <lineage>
        <taxon>Bacteria</taxon>
        <taxon>Bacillati</taxon>
        <taxon>Actinomycetota</taxon>
        <taxon>Actinomycetes</taxon>
        <taxon>Kitasatosporales</taxon>
        <taxon>Streptomycetaceae</taxon>
        <taxon>Streptomyces</taxon>
    </lineage>
</organism>
<dbReference type="Pfam" id="PF13649">
    <property type="entry name" value="Methyltransf_25"/>
    <property type="match status" value="1"/>
</dbReference>
<protein>
    <submittedName>
        <fullName evidence="5">Class I SAM-dependent methyltransferase</fullName>
        <ecNumber evidence="5">2.1.-.-</ecNumber>
    </submittedName>
</protein>
<evidence type="ECO:0000259" key="4">
    <source>
        <dbReference type="Pfam" id="PF13649"/>
    </source>
</evidence>
<dbReference type="SUPFAM" id="SSF53335">
    <property type="entry name" value="S-adenosyl-L-methionine-dependent methyltransferases"/>
    <property type="match status" value="1"/>
</dbReference>
<keyword evidence="3" id="KW-0949">S-adenosyl-L-methionine</keyword>
<dbReference type="InterPro" id="IPR041698">
    <property type="entry name" value="Methyltransf_25"/>
</dbReference>
<gene>
    <name evidence="5" type="ORF">AB5J51_12060</name>
</gene>
<dbReference type="PANTHER" id="PTHR43464">
    <property type="entry name" value="METHYLTRANSFERASE"/>
    <property type="match status" value="1"/>
</dbReference>
<evidence type="ECO:0000256" key="2">
    <source>
        <dbReference type="ARBA" id="ARBA00022679"/>
    </source>
</evidence>
<keyword evidence="1 5" id="KW-0489">Methyltransferase</keyword>
<dbReference type="GO" id="GO:0008168">
    <property type="term" value="F:methyltransferase activity"/>
    <property type="evidence" value="ECO:0007669"/>
    <property type="project" value="UniProtKB-KW"/>
</dbReference>
<dbReference type="RefSeq" id="WP_369777687.1">
    <property type="nucleotide sequence ID" value="NZ_CP165727.1"/>
</dbReference>
<accession>A0AB39Y0M4</accession>
<keyword evidence="2 5" id="KW-0808">Transferase</keyword>
<dbReference type="GO" id="GO:0032259">
    <property type="term" value="P:methylation"/>
    <property type="evidence" value="ECO:0007669"/>
    <property type="project" value="UniProtKB-KW"/>
</dbReference>
<dbReference type="CDD" id="cd02440">
    <property type="entry name" value="AdoMet_MTases"/>
    <property type="match status" value="1"/>
</dbReference>
<evidence type="ECO:0000256" key="1">
    <source>
        <dbReference type="ARBA" id="ARBA00022603"/>
    </source>
</evidence>
<dbReference type="Gene3D" id="3.40.50.150">
    <property type="entry name" value="Vaccinia Virus protein VP39"/>
    <property type="match status" value="1"/>
</dbReference>
<evidence type="ECO:0000256" key="3">
    <source>
        <dbReference type="ARBA" id="ARBA00022691"/>
    </source>
</evidence>
<proteinExistence type="predicted"/>
<dbReference type="EC" id="2.1.-.-" evidence="5"/>
<dbReference type="AlphaFoldDB" id="A0AB39Y0M4"/>
<evidence type="ECO:0000313" key="5">
    <source>
        <dbReference type="EMBL" id="XDV63620.1"/>
    </source>
</evidence>
<dbReference type="EMBL" id="CP165727">
    <property type="protein sequence ID" value="XDV63620.1"/>
    <property type="molecule type" value="Genomic_DNA"/>
</dbReference>
<reference evidence="5" key="1">
    <citation type="submission" date="2024-08" db="EMBL/GenBank/DDBJ databases">
        <authorList>
            <person name="Yu S.T."/>
        </authorList>
    </citation>
    <scope>NUCLEOTIDE SEQUENCE</scope>
    <source>
        <strain evidence="5">R33</strain>
    </source>
</reference>
<feature type="domain" description="Methyltransferase" evidence="4">
    <location>
        <begin position="57"/>
        <end position="150"/>
    </location>
</feature>